<evidence type="ECO:0008006" key="2">
    <source>
        <dbReference type="Google" id="ProtNLM"/>
    </source>
</evidence>
<evidence type="ECO:0000313" key="1">
    <source>
        <dbReference type="EMBL" id="GAG14693.1"/>
    </source>
</evidence>
<feature type="non-terminal residue" evidence="1">
    <location>
        <position position="227"/>
    </location>
</feature>
<dbReference type="AlphaFoldDB" id="X0VQE3"/>
<protein>
    <recommendedName>
        <fullName evidence="2">AMP-dependent synthetase/ligase domain-containing protein</fullName>
    </recommendedName>
</protein>
<reference evidence="1" key="1">
    <citation type="journal article" date="2014" name="Front. Microbiol.">
        <title>High frequency of phylogenetically diverse reductive dehalogenase-homologous genes in deep subseafloor sedimentary metagenomes.</title>
        <authorList>
            <person name="Kawai M."/>
            <person name="Futagami T."/>
            <person name="Toyoda A."/>
            <person name="Takaki Y."/>
            <person name="Nishi S."/>
            <person name="Hori S."/>
            <person name="Arai W."/>
            <person name="Tsubouchi T."/>
            <person name="Morono Y."/>
            <person name="Uchiyama I."/>
            <person name="Ito T."/>
            <person name="Fujiyama A."/>
            <person name="Inagaki F."/>
            <person name="Takami H."/>
        </authorList>
    </citation>
    <scope>NUCLEOTIDE SEQUENCE</scope>
    <source>
        <strain evidence="1">Expedition CK06-06</strain>
    </source>
</reference>
<proteinExistence type="predicted"/>
<dbReference type="InterPro" id="IPR042099">
    <property type="entry name" value="ANL_N_sf"/>
</dbReference>
<dbReference type="Gene3D" id="3.40.50.12780">
    <property type="entry name" value="N-terminal domain of ligase-like"/>
    <property type="match status" value="1"/>
</dbReference>
<comment type="caution">
    <text evidence="1">The sequence shown here is derived from an EMBL/GenBank/DDBJ whole genome shotgun (WGS) entry which is preliminary data.</text>
</comment>
<gene>
    <name evidence="1" type="ORF">S01H1_59587</name>
</gene>
<sequence>MKPVEQYWNPVLETLPREKLQRLQLKKFQNIFRWAYEKSPFYHKLYSEAGIEPGDIRTFDDIRRVPKMEKSMMRDIQGKDPYPYGDILSVPLEKVTEYRQTSGTTGQPIYQADTWQDWEGGVEAYCYALYAQGYRNSDRIFVPFGYNIFIAFWTYHYAGEKVGCEVIPGGVLNTEARILKMQELRATAMGATPTYVLGMAETARKMGIDPAKDLYIKKITCAGEPGA</sequence>
<dbReference type="PANTHER" id="PTHR43845">
    <property type="entry name" value="BLR5969 PROTEIN"/>
    <property type="match status" value="1"/>
</dbReference>
<accession>X0VQE3</accession>
<dbReference type="EMBL" id="BARS01038979">
    <property type="protein sequence ID" value="GAG14693.1"/>
    <property type="molecule type" value="Genomic_DNA"/>
</dbReference>
<dbReference type="PANTHER" id="PTHR43845:SF1">
    <property type="entry name" value="BLR5969 PROTEIN"/>
    <property type="match status" value="1"/>
</dbReference>
<name>X0VQE3_9ZZZZ</name>
<organism evidence="1">
    <name type="scientific">marine sediment metagenome</name>
    <dbReference type="NCBI Taxonomy" id="412755"/>
    <lineage>
        <taxon>unclassified sequences</taxon>
        <taxon>metagenomes</taxon>
        <taxon>ecological metagenomes</taxon>
    </lineage>
</organism>
<dbReference type="SUPFAM" id="SSF56801">
    <property type="entry name" value="Acetyl-CoA synthetase-like"/>
    <property type="match status" value="1"/>
</dbReference>